<dbReference type="PROSITE" id="PS50886">
    <property type="entry name" value="TRBD"/>
    <property type="match status" value="1"/>
</dbReference>
<proteinExistence type="inferred from homology"/>
<keyword evidence="11 16" id="KW-0694">RNA-binding</keyword>
<dbReference type="PROSITE" id="PS51483">
    <property type="entry name" value="B5"/>
    <property type="match status" value="1"/>
</dbReference>
<dbReference type="InterPro" id="IPR036690">
    <property type="entry name" value="Fdx_antiC-bd_sf"/>
</dbReference>
<evidence type="ECO:0000256" key="14">
    <source>
        <dbReference type="ARBA" id="ARBA00049255"/>
    </source>
</evidence>
<reference evidence="20 21" key="1">
    <citation type="submission" date="2019-01" db="EMBL/GenBank/DDBJ databases">
        <title>Novel species of Nocardioides.</title>
        <authorList>
            <person name="Liu Q."/>
            <person name="X Y.-H."/>
        </authorList>
    </citation>
    <scope>NUCLEOTIDE SEQUENCE [LARGE SCALE GENOMIC DNA]</scope>
    <source>
        <strain evidence="20 21">HLT2-9</strain>
    </source>
</reference>
<dbReference type="GO" id="GO:0004826">
    <property type="term" value="F:phenylalanine-tRNA ligase activity"/>
    <property type="evidence" value="ECO:0007669"/>
    <property type="project" value="UniProtKB-UniRule"/>
</dbReference>
<accession>A0A4Q2T9D3</accession>
<dbReference type="Gene3D" id="3.30.930.10">
    <property type="entry name" value="Bira Bifunctional Protein, Domain 2"/>
    <property type="match status" value="1"/>
</dbReference>
<dbReference type="GO" id="GO:0000049">
    <property type="term" value="F:tRNA binding"/>
    <property type="evidence" value="ECO:0007669"/>
    <property type="project" value="UniProtKB-UniRule"/>
</dbReference>
<dbReference type="InterPro" id="IPR041616">
    <property type="entry name" value="PheRS_beta_core"/>
</dbReference>
<evidence type="ECO:0000259" key="19">
    <source>
        <dbReference type="PROSITE" id="PS51483"/>
    </source>
</evidence>
<dbReference type="Gene3D" id="2.40.50.140">
    <property type="entry name" value="Nucleic acid-binding proteins"/>
    <property type="match status" value="1"/>
</dbReference>
<dbReference type="Pfam" id="PF17759">
    <property type="entry name" value="tRNA_synthFbeta"/>
    <property type="match status" value="1"/>
</dbReference>
<feature type="binding site" evidence="15">
    <location>
        <position position="477"/>
    </location>
    <ligand>
        <name>Mg(2+)</name>
        <dbReference type="ChEBI" id="CHEBI:18420"/>
        <note>shared with alpha subunit</note>
    </ligand>
</feature>
<dbReference type="InterPro" id="IPR045864">
    <property type="entry name" value="aa-tRNA-synth_II/BPL/LPL"/>
</dbReference>
<dbReference type="CDD" id="cd00769">
    <property type="entry name" value="PheRS_beta_core"/>
    <property type="match status" value="1"/>
</dbReference>
<feature type="domain" description="FDX-ACB" evidence="18">
    <location>
        <begin position="739"/>
        <end position="832"/>
    </location>
</feature>
<dbReference type="AlphaFoldDB" id="A0A4Q2T9D3"/>
<feature type="domain" description="B5" evidence="19">
    <location>
        <begin position="416"/>
        <end position="490"/>
    </location>
</feature>
<keyword evidence="6 15" id="KW-0436">Ligase</keyword>
<dbReference type="SUPFAM" id="SSF54991">
    <property type="entry name" value="Anticodon-binding domain of PheRS"/>
    <property type="match status" value="1"/>
</dbReference>
<feature type="binding site" evidence="15">
    <location>
        <position position="468"/>
    </location>
    <ligand>
        <name>Mg(2+)</name>
        <dbReference type="ChEBI" id="CHEBI:18420"/>
        <note>shared with alpha subunit</note>
    </ligand>
</feature>
<evidence type="ECO:0000313" key="20">
    <source>
        <dbReference type="EMBL" id="RYC13648.1"/>
    </source>
</evidence>
<comment type="similarity">
    <text evidence="2 15">Belongs to the phenylalanyl-tRNA synthetase beta subunit family. Type 1 subfamily.</text>
</comment>
<evidence type="ECO:0000256" key="3">
    <source>
        <dbReference type="ARBA" id="ARBA00011209"/>
    </source>
</evidence>
<dbReference type="SMART" id="SM00874">
    <property type="entry name" value="B5"/>
    <property type="match status" value="1"/>
</dbReference>
<dbReference type="SUPFAM" id="SSF55681">
    <property type="entry name" value="Class II aaRS and biotin synthetases"/>
    <property type="match status" value="1"/>
</dbReference>
<keyword evidence="10 15" id="KW-0460">Magnesium</keyword>
<evidence type="ECO:0000256" key="11">
    <source>
        <dbReference type="ARBA" id="ARBA00022884"/>
    </source>
</evidence>
<keyword evidence="13 15" id="KW-0030">Aminoacyl-tRNA synthetase</keyword>
<keyword evidence="9 15" id="KW-0067">ATP-binding</keyword>
<dbReference type="SMART" id="SM00896">
    <property type="entry name" value="FDX-ACB"/>
    <property type="match status" value="1"/>
</dbReference>
<feature type="binding site" evidence="15">
    <location>
        <position position="474"/>
    </location>
    <ligand>
        <name>Mg(2+)</name>
        <dbReference type="ChEBI" id="CHEBI:18420"/>
        <note>shared with alpha subunit</note>
    </ligand>
</feature>
<evidence type="ECO:0000259" key="18">
    <source>
        <dbReference type="PROSITE" id="PS51447"/>
    </source>
</evidence>
<dbReference type="Pfam" id="PF03483">
    <property type="entry name" value="B3_4"/>
    <property type="match status" value="1"/>
</dbReference>
<dbReference type="InterPro" id="IPR005146">
    <property type="entry name" value="B3/B4_tRNA-bd"/>
</dbReference>
<dbReference type="GO" id="GO:0005524">
    <property type="term" value="F:ATP binding"/>
    <property type="evidence" value="ECO:0007669"/>
    <property type="project" value="UniProtKB-UniRule"/>
</dbReference>
<dbReference type="SUPFAM" id="SSF50249">
    <property type="entry name" value="Nucleic acid-binding proteins"/>
    <property type="match status" value="1"/>
</dbReference>
<evidence type="ECO:0000256" key="6">
    <source>
        <dbReference type="ARBA" id="ARBA00022598"/>
    </source>
</evidence>
<dbReference type="GO" id="GO:0006432">
    <property type="term" value="P:phenylalanyl-tRNA aminoacylation"/>
    <property type="evidence" value="ECO:0007669"/>
    <property type="project" value="UniProtKB-UniRule"/>
</dbReference>
<dbReference type="PROSITE" id="PS51447">
    <property type="entry name" value="FDX_ACB"/>
    <property type="match status" value="1"/>
</dbReference>
<evidence type="ECO:0000256" key="10">
    <source>
        <dbReference type="ARBA" id="ARBA00022842"/>
    </source>
</evidence>
<comment type="caution">
    <text evidence="20">The sequence shown here is derived from an EMBL/GenBank/DDBJ whole genome shotgun (WGS) entry which is preliminary data.</text>
</comment>
<comment type="catalytic activity">
    <reaction evidence="14 15">
        <text>tRNA(Phe) + L-phenylalanine + ATP = L-phenylalanyl-tRNA(Phe) + AMP + diphosphate + H(+)</text>
        <dbReference type="Rhea" id="RHEA:19413"/>
        <dbReference type="Rhea" id="RHEA-COMP:9668"/>
        <dbReference type="Rhea" id="RHEA-COMP:9699"/>
        <dbReference type="ChEBI" id="CHEBI:15378"/>
        <dbReference type="ChEBI" id="CHEBI:30616"/>
        <dbReference type="ChEBI" id="CHEBI:33019"/>
        <dbReference type="ChEBI" id="CHEBI:58095"/>
        <dbReference type="ChEBI" id="CHEBI:78442"/>
        <dbReference type="ChEBI" id="CHEBI:78531"/>
        <dbReference type="ChEBI" id="CHEBI:456215"/>
        <dbReference type="EC" id="6.1.1.20"/>
    </reaction>
</comment>
<evidence type="ECO:0000256" key="16">
    <source>
        <dbReference type="PROSITE-ProRule" id="PRU00209"/>
    </source>
</evidence>
<dbReference type="FunFam" id="3.30.70.380:FF:000001">
    <property type="entry name" value="Phenylalanine--tRNA ligase beta subunit"/>
    <property type="match status" value="1"/>
</dbReference>
<evidence type="ECO:0000313" key="21">
    <source>
        <dbReference type="Proteomes" id="UP000291101"/>
    </source>
</evidence>
<dbReference type="SMART" id="SM00873">
    <property type="entry name" value="B3_4"/>
    <property type="match status" value="1"/>
</dbReference>
<dbReference type="Pfam" id="PF03147">
    <property type="entry name" value="FDX-ACB"/>
    <property type="match status" value="1"/>
</dbReference>
<dbReference type="GO" id="GO:0009328">
    <property type="term" value="C:phenylalanine-tRNA ligase complex"/>
    <property type="evidence" value="ECO:0007669"/>
    <property type="project" value="TreeGrafter"/>
</dbReference>
<dbReference type="PANTHER" id="PTHR10947:SF0">
    <property type="entry name" value="PHENYLALANINE--TRNA LIGASE BETA SUBUNIT"/>
    <property type="match status" value="1"/>
</dbReference>
<evidence type="ECO:0000259" key="17">
    <source>
        <dbReference type="PROSITE" id="PS50886"/>
    </source>
</evidence>
<dbReference type="InterPro" id="IPR012340">
    <property type="entry name" value="NA-bd_OB-fold"/>
</dbReference>
<dbReference type="EMBL" id="SDWV01000003">
    <property type="protein sequence ID" value="RYC13648.1"/>
    <property type="molecule type" value="Genomic_DNA"/>
</dbReference>
<dbReference type="SUPFAM" id="SSF56037">
    <property type="entry name" value="PheT/TilS domain"/>
    <property type="match status" value="1"/>
</dbReference>
<dbReference type="InterPro" id="IPR005121">
    <property type="entry name" value="Fdx_antiC-bd"/>
</dbReference>
<name>A0A4Q2T9D3_9ACTN</name>
<dbReference type="InterPro" id="IPR004532">
    <property type="entry name" value="Phe-tRNA-ligase_IIc_bsu_bact"/>
</dbReference>
<dbReference type="FunFam" id="3.30.930.10:FF:000130">
    <property type="entry name" value="Phenylalanine--tRNA ligase beta subunit"/>
    <property type="match status" value="1"/>
</dbReference>
<evidence type="ECO:0000256" key="2">
    <source>
        <dbReference type="ARBA" id="ARBA00008653"/>
    </source>
</evidence>
<protein>
    <recommendedName>
        <fullName evidence="15">Phenylalanine--tRNA ligase beta subunit</fullName>
        <ecNumber evidence="15">6.1.1.20</ecNumber>
    </recommendedName>
    <alternativeName>
        <fullName evidence="15">Phenylalanyl-tRNA synthetase beta subunit</fullName>
        <shortName evidence="15">PheRS</shortName>
    </alternativeName>
</protein>
<dbReference type="PANTHER" id="PTHR10947">
    <property type="entry name" value="PHENYLALANYL-TRNA SYNTHETASE BETA CHAIN AND LEUCINE-RICH REPEAT-CONTAINING PROTEIN 47"/>
    <property type="match status" value="1"/>
</dbReference>
<evidence type="ECO:0000256" key="4">
    <source>
        <dbReference type="ARBA" id="ARBA00022490"/>
    </source>
</evidence>
<keyword evidence="21" id="KW-1185">Reference proteome</keyword>
<dbReference type="NCBIfam" id="TIGR00472">
    <property type="entry name" value="pheT_bact"/>
    <property type="match status" value="1"/>
</dbReference>
<evidence type="ECO:0000256" key="8">
    <source>
        <dbReference type="ARBA" id="ARBA00022741"/>
    </source>
</evidence>
<evidence type="ECO:0000256" key="12">
    <source>
        <dbReference type="ARBA" id="ARBA00022917"/>
    </source>
</evidence>
<feature type="domain" description="TRNA-binding" evidence="17">
    <location>
        <begin position="42"/>
        <end position="163"/>
    </location>
</feature>
<dbReference type="InterPro" id="IPR002547">
    <property type="entry name" value="tRNA-bd_dom"/>
</dbReference>
<dbReference type="CDD" id="cd02796">
    <property type="entry name" value="tRNA_bind_bactPheRS"/>
    <property type="match status" value="1"/>
</dbReference>
<comment type="cofactor">
    <cofactor evidence="15">
        <name>Mg(2+)</name>
        <dbReference type="ChEBI" id="CHEBI:18420"/>
    </cofactor>
    <text evidence="15">Binds 2 magnesium ions per tetramer.</text>
</comment>
<comment type="subcellular location">
    <subcellularLocation>
        <location evidence="1 15">Cytoplasm</location>
    </subcellularLocation>
</comment>
<dbReference type="OrthoDB" id="9805455at2"/>
<dbReference type="InterPro" id="IPR033714">
    <property type="entry name" value="tRNA_bind_bactPheRS"/>
</dbReference>
<organism evidence="20 21">
    <name type="scientific">Nocardioides zhouii</name>
    <dbReference type="NCBI Taxonomy" id="1168729"/>
    <lineage>
        <taxon>Bacteria</taxon>
        <taxon>Bacillati</taxon>
        <taxon>Actinomycetota</taxon>
        <taxon>Actinomycetes</taxon>
        <taxon>Propionibacteriales</taxon>
        <taxon>Nocardioidaceae</taxon>
        <taxon>Nocardioides</taxon>
    </lineage>
</organism>
<evidence type="ECO:0000256" key="7">
    <source>
        <dbReference type="ARBA" id="ARBA00022723"/>
    </source>
</evidence>
<gene>
    <name evidence="15" type="primary">pheT</name>
    <name evidence="20" type="ORF">EUA94_03280</name>
</gene>
<evidence type="ECO:0000256" key="15">
    <source>
        <dbReference type="HAMAP-Rule" id="MF_00283"/>
    </source>
</evidence>
<keyword evidence="4 15" id="KW-0963">Cytoplasm</keyword>
<dbReference type="Gene3D" id="3.30.70.380">
    <property type="entry name" value="Ferrodoxin-fold anticodon-binding domain"/>
    <property type="match status" value="1"/>
</dbReference>
<dbReference type="RefSeq" id="WP_129424690.1">
    <property type="nucleotide sequence ID" value="NZ_SDWV01000003.1"/>
</dbReference>
<feature type="binding site" evidence="15">
    <location>
        <position position="478"/>
    </location>
    <ligand>
        <name>Mg(2+)</name>
        <dbReference type="ChEBI" id="CHEBI:18420"/>
        <note>shared with alpha subunit</note>
    </ligand>
</feature>
<dbReference type="HAMAP" id="MF_00283">
    <property type="entry name" value="Phe_tRNA_synth_beta1"/>
    <property type="match status" value="1"/>
</dbReference>
<evidence type="ECO:0000256" key="13">
    <source>
        <dbReference type="ARBA" id="ARBA00023146"/>
    </source>
</evidence>
<evidence type="ECO:0000256" key="9">
    <source>
        <dbReference type="ARBA" id="ARBA00022840"/>
    </source>
</evidence>
<dbReference type="GO" id="GO:0000287">
    <property type="term" value="F:magnesium ion binding"/>
    <property type="evidence" value="ECO:0007669"/>
    <property type="project" value="UniProtKB-UniRule"/>
</dbReference>
<evidence type="ECO:0000256" key="5">
    <source>
        <dbReference type="ARBA" id="ARBA00022555"/>
    </source>
</evidence>
<dbReference type="SUPFAM" id="SSF46955">
    <property type="entry name" value="Putative DNA-binding domain"/>
    <property type="match status" value="1"/>
</dbReference>
<dbReference type="InterPro" id="IPR005147">
    <property type="entry name" value="tRNA_synthase_B5-dom"/>
</dbReference>
<keyword evidence="12 15" id="KW-0648">Protein biosynthesis</keyword>
<sequence>MKAPLSWILDHVDVPAGTTTDEITDRLTLTGLKLEAIESAGRDITGPLVIGRVLTMEPEPQKNGKTINWCTVDVGDANGTGEPQGIVCGAHNFKPGDLVATVLPGGVLPGSHGSGPVEIGARKTYGHLSAGMICSAQELGLGDDHDGIIVLPADAGEPGQDVRPVLGLDEETIEFEINPDRAYALSIRGIAREVLVSVEGASNFRDPAVRDTPAANADGHSVVVDDAEGCPVFVARRVTGFDPAAPTPDFMVQRITAAGMRPISLAVDITNYVMLETGRPIHGYDADKLTGAIVVRRARDGERLTTLDGTDRTLDAGDLVVTDDSGIIGLGGVMGGETTEMSGTTTSVLVESAHWDAVSMFRTGRRHKITSEAGKRNERGVDPTICEAAADRVVALLVEHGGGQADPGVTVVGTPPAMPVIDVPGDLAARVSGMPITEEQSIECLRAVGCDVDGSGTLSVTPPPWRPDLTDAQDFSEEVIRLVGYDRVPSVLPTPPSGRGLTRAQQLRRRVGRTLAGDGFVEVVTFPFVGAADLDALGLPADDARRDVLRLSNPLSAEAGSMTTTLLPGLLRAAGKNVGHGNTDVAIFETGTVTLPRHSGPAAILPVDRRPTDEEFAALDAALPAQPLHLAVVASGEATSGGWWGDARPVTWADAVEAVRSVSAALGLEVSVSSADRAPWHPGRCAELSVDGAVIGHAGEVHPTVCQAFGLPKRAVAAEVDLDLLLERAVHLRQAPTFSSYPVAKEDVALVVDTSVPAADVEAALREGAGELLESIRLFDVYTGDQVGEGKKSLAYALRFRALDRTLKEGEAAAARDAAVALAAERTGAVQRA</sequence>
<comment type="subunit">
    <text evidence="3 15">Tetramer of two alpha and two beta subunits.</text>
</comment>
<keyword evidence="8 15" id="KW-0547">Nucleotide-binding</keyword>
<dbReference type="Gene3D" id="3.50.40.10">
    <property type="entry name" value="Phenylalanyl-trna Synthetase, Chain B, domain 3"/>
    <property type="match status" value="1"/>
</dbReference>
<dbReference type="InterPro" id="IPR045060">
    <property type="entry name" value="Phe-tRNA-ligase_IIc_bsu"/>
</dbReference>
<dbReference type="Pfam" id="PF01588">
    <property type="entry name" value="tRNA_bind"/>
    <property type="match status" value="1"/>
</dbReference>
<keyword evidence="5 16" id="KW-0820">tRNA-binding</keyword>
<dbReference type="InterPro" id="IPR020825">
    <property type="entry name" value="Phe-tRNA_synthase-like_B3/B4"/>
</dbReference>
<keyword evidence="7 15" id="KW-0479">Metal-binding</keyword>
<dbReference type="EC" id="6.1.1.20" evidence="15"/>
<dbReference type="InterPro" id="IPR009061">
    <property type="entry name" value="DNA-bd_dom_put_sf"/>
</dbReference>
<dbReference type="Gene3D" id="3.30.56.10">
    <property type="match status" value="2"/>
</dbReference>
<dbReference type="Pfam" id="PF03484">
    <property type="entry name" value="B5"/>
    <property type="match status" value="1"/>
</dbReference>
<evidence type="ECO:0000256" key="1">
    <source>
        <dbReference type="ARBA" id="ARBA00004496"/>
    </source>
</evidence>
<dbReference type="Proteomes" id="UP000291101">
    <property type="component" value="Unassembled WGS sequence"/>
</dbReference>